<dbReference type="EMBL" id="JASNWA010000009">
    <property type="protein sequence ID" value="KAK3170032.1"/>
    <property type="molecule type" value="Genomic_DNA"/>
</dbReference>
<evidence type="ECO:0000256" key="1">
    <source>
        <dbReference type="ARBA" id="ARBA00004141"/>
    </source>
</evidence>
<dbReference type="InterPro" id="IPR036259">
    <property type="entry name" value="MFS_trans_sf"/>
</dbReference>
<evidence type="ECO:0000256" key="2">
    <source>
        <dbReference type="ARBA" id="ARBA00022692"/>
    </source>
</evidence>
<feature type="transmembrane region" description="Helical" evidence="5">
    <location>
        <begin position="7"/>
        <end position="26"/>
    </location>
</feature>
<comment type="subcellular location">
    <subcellularLocation>
        <location evidence="1">Membrane</location>
        <topology evidence="1">Multi-pass membrane protein</topology>
    </subcellularLocation>
</comment>
<keyword evidence="4 5" id="KW-0472">Membrane</keyword>
<accession>A0AAD9Z4T9</accession>
<reference evidence="6" key="1">
    <citation type="submission" date="2022-11" db="EMBL/GenBank/DDBJ databases">
        <title>Chromosomal genome sequence assembly and mating type (MAT) locus characterization of the leprose asexual lichenized fungus Lepraria neglecta (Nyl.) Erichsen.</title>
        <authorList>
            <person name="Allen J.L."/>
            <person name="Pfeffer B."/>
        </authorList>
    </citation>
    <scope>NUCLEOTIDE SEQUENCE</scope>
    <source>
        <strain evidence="6">Allen 5258</strain>
    </source>
</reference>
<organism evidence="6 7">
    <name type="scientific">Lepraria neglecta</name>
    <dbReference type="NCBI Taxonomy" id="209136"/>
    <lineage>
        <taxon>Eukaryota</taxon>
        <taxon>Fungi</taxon>
        <taxon>Dikarya</taxon>
        <taxon>Ascomycota</taxon>
        <taxon>Pezizomycotina</taxon>
        <taxon>Lecanoromycetes</taxon>
        <taxon>OSLEUM clade</taxon>
        <taxon>Lecanoromycetidae</taxon>
        <taxon>Lecanorales</taxon>
        <taxon>Lecanorineae</taxon>
        <taxon>Stereocaulaceae</taxon>
        <taxon>Lepraria</taxon>
    </lineage>
</organism>
<gene>
    <name evidence="6" type="ORF">OEA41_009417</name>
</gene>
<keyword evidence="7" id="KW-1185">Reference proteome</keyword>
<feature type="transmembrane region" description="Helical" evidence="5">
    <location>
        <begin position="118"/>
        <end position="140"/>
    </location>
</feature>
<feature type="transmembrane region" description="Helical" evidence="5">
    <location>
        <begin position="46"/>
        <end position="66"/>
    </location>
</feature>
<keyword evidence="2 5" id="KW-0812">Transmembrane</keyword>
<evidence type="ECO:0000256" key="5">
    <source>
        <dbReference type="SAM" id="Phobius"/>
    </source>
</evidence>
<dbReference type="Proteomes" id="UP001276659">
    <property type="component" value="Unassembled WGS sequence"/>
</dbReference>
<feature type="transmembrane region" description="Helical" evidence="5">
    <location>
        <begin position="87"/>
        <end position="106"/>
    </location>
</feature>
<dbReference type="PANTHER" id="PTHR23502">
    <property type="entry name" value="MAJOR FACILITATOR SUPERFAMILY"/>
    <property type="match status" value="1"/>
</dbReference>
<comment type="caution">
    <text evidence="6">The sequence shown here is derived from an EMBL/GenBank/DDBJ whole genome shotgun (WGS) entry which is preliminary data.</text>
</comment>
<dbReference type="AlphaFoldDB" id="A0AAD9Z4T9"/>
<evidence type="ECO:0000256" key="4">
    <source>
        <dbReference type="ARBA" id="ARBA00023136"/>
    </source>
</evidence>
<evidence type="ECO:0000256" key="3">
    <source>
        <dbReference type="ARBA" id="ARBA00022989"/>
    </source>
</evidence>
<dbReference type="GO" id="GO:0005886">
    <property type="term" value="C:plasma membrane"/>
    <property type="evidence" value="ECO:0007669"/>
    <property type="project" value="TreeGrafter"/>
</dbReference>
<sequence>MLALEPILSLVTIYQAFTYGILYLVFVSYPIAFREVRHWSLGISGLAYIGMLIGVFLGAALVIAHTKTRFAQITKANNGVVIPEQRLPLMILGGCLLPIGLFVYAWTSDPHIHWIGQILGSIPVGTGLYMVFVQCINYIVDAKSLVNKQCKEGGRDKSFVNE</sequence>
<dbReference type="PANTHER" id="PTHR23502:SF47">
    <property type="entry name" value="MAJOR FACILITATOR SUPERFAMILY (MFS) PROFILE DOMAIN-CONTAINING PROTEIN-RELATED"/>
    <property type="match status" value="1"/>
</dbReference>
<dbReference type="GO" id="GO:0022857">
    <property type="term" value="F:transmembrane transporter activity"/>
    <property type="evidence" value="ECO:0007669"/>
    <property type="project" value="TreeGrafter"/>
</dbReference>
<evidence type="ECO:0000313" key="7">
    <source>
        <dbReference type="Proteomes" id="UP001276659"/>
    </source>
</evidence>
<dbReference type="SUPFAM" id="SSF103473">
    <property type="entry name" value="MFS general substrate transporter"/>
    <property type="match status" value="1"/>
</dbReference>
<dbReference type="Gene3D" id="1.20.1250.20">
    <property type="entry name" value="MFS general substrate transporter like domains"/>
    <property type="match status" value="1"/>
</dbReference>
<keyword evidence="3 5" id="KW-1133">Transmembrane helix</keyword>
<name>A0AAD9Z4T9_9LECA</name>
<proteinExistence type="predicted"/>
<protein>
    <submittedName>
        <fullName evidence="6">Uncharacterized protein</fullName>
    </submittedName>
</protein>
<evidence type="ECO:0000313" key="6">
    <source>
        <dbReference type="EMBL" id="KAK3170032.1"/>
    </source>
</evidence>